<organism evidence="8 9">
    <name type="scientific">Entamoeba invadens IP1</name>
    <dbReference type="NCBI Taxonomy" id="370355"/>
    <lineage>
        <taxon>Eukaryota</taxon>
        <taxon>Amoebozoa</taxon>
        <taxon>Evosea</taxon>
        <taxon>Archamoebae</taxon>
        <taxon>Mastigamoebida</taxon>
        <taxon>Entamoebidae</taxon>
        <taxon>Entamoeba</taxon>
    </lineage>
</organism>
<dbReference type="Pfam" id="PF00023">
    <property type="entry name" value="Ank"/>
    <property type="match status" value="1"/>
</dbReference>
<dbReference type="GO" id="GO:0016042">
    <property type="term" value="P:lipid catabolic process"/>
    <property type="evidence" value="ECO:0007669"/>
    <property type="project" value="UniProtKB-UniRule"/>
</dbReference>
<dbReference type="Gene3D" id="3.40.1090.10">
    <property type="entry name" value="Cytosolic phospholipase A2 catalytic domain"/>
    <property type="match status" value="1"/>
</dbReference>
<dbReference type="PROSITE" id="PS50088">
    <property type="entry name" value="ANK_REPEAT"/>
    <property type="match status" value="1"/>
</dbReference>
<evidence type="ECO:0000256" key="5">
    <source>
        <dbReference type="PROSITE-ProRule" id="PRU01161"/>
    </source>
</evidence>
<dbReference type="PANTHER" id="PTHR24138">
    <property type="entry name" value="INTRACELLLAR PHOSPHOLIPASE A FAMILY"/>
    <property type="match status" value="1"/>
</dbReference>
<evidence type="ECO:0000259" key="7">
    <source>
        <dbReference type="PROSITE" id="PS51635"/>
    </source>
</evidence>
<dbReference type="InterPro" id="IPR036770">
    <property type="entry name" value="Ankyrin_rpt-contain_sf"/>
</dbReference>
<dbReference type="Pfam" id="PF01734">
    <property type="entry name" value="Patatin"/>
    <property type="match status" value="1"/>
</dbReference>
<dbReference type="OrthoDB" id="1658288at2759"/>
<feature type="compositionally biased region" description="Basic and acidic residues" evidence="6">
    <location>
        <begin position="217"/>
        <end position="226"/>
    </location>
</feature>
<keyword evidence="9" id="KW-1185">Reference proteome</keyword>
<evidence type="ECO:0000256" key="3">
    <source>
        <dbReference type="ARBA" id="ARBA00023422"/>
    </source>
</evidence>
<reference evidence="8 9" key="1">
    <citation type="submission" date="2012-10" db="EMBL/GenBank/DDBJ databases">
        <authorList>
            <person name="Zafar N."/>
            <person name="Inman J."/>
            <person name="Hall N."/>
            <person name="Lorenzi H."/>
            <person name="Caler E."/>
        </authorList>
    </citation>
    <scope>NUCLEOTIDE SEQUENCE [LARGE SCALE GENOMIC DNA]</scope>
    <source>
        <strain evidence="8 9">IP1</strain>
    </source>
</reference>
<dbReference type="EC" id="3.1.1.4" evidence="1"/>
<feature type="active site" description="Nucleophile" evidence="5">
    <location>
        <position position="327"/>
    </location>
</feature>
<dbReference type="OMA" id="HICCEND"/>
<dbReference type="Pfam" id="PF12796">
    <property type="entry name" value="Ank_2"/>
    <property type="match status" value="1"/>
</dbReference>
<sequence length="579" mass="65044">MFQAENESSLQADYNPKRSKLVIKEESTELLIPMTQAQLQIACEHNKVVEAEKILDEHPELLSKEDIKGNTPLMTAIKNNAKEMVLLLLSCGECRLDHINIFGENILHFLTFATVTKEDEMMHLLAKKLLEEYPFFINYKNKGGETPLHLAVQNNNVEIAKMLIGKGAKKEERNVCGYTPVDYAVFYQRDEIVELLKDGPVVEVVKETEEKKEVKVETKDLKETELKTPQPNQSSEKQETSFFNLFKRKENHSVSPQMNYRKMVSSLVLDPVITSTTLDSFNAKKKFRMISIDGGGSKCILQSLILARLVKKFPELIESTNLFCGVSAGSFVCADLAMGIRPADVAQLMIEMSKHMFQKKSRGYTEALYSNEYIIDVAHATFGDKKLSDLKRGVLVNSFQFDTGKNDPKRSCKACVFNNFIPGYDCKIADATLRSSAAVGYFPPYDGGYADGGIFENNPSVCAFPFVFGERGLGIEMKNTVCLSLSSGRPPVSYIDSDKYTDVGMLQLLPICMDGFFLSRKAMADVTGNGFLGERYFRFDPVLFENLDLDCADAVPKIIQIGETVDLAPIEDWIVKYWL</sequence>
<feature type="repeat" description="ANK" evidence="4">
    <location>
        <begin position="143"/>
        <end position="175"/>
    </location>
</feature>
<dbReference type="InterPro" id="IPR016035">
    <property type="entry name" value="Acyl_Trfase/lysoPLipase"/>
</dbReference>
<comment type="catalytic activity">
    <reaction evidence="3">
        <text>a 1,2-diacyl-sn-glycero-3-phosphocholine + H2O = a 1-acyl-sn-glycero-3-phosphocholine + a fatty acid + H(+)</text>
        <dbReference type="Rhea" id="RHEA:15801"/>
        <dbReference type="ChEBI" id="CHEBI:15377"/>
        <dbReference type="ChEBI" id="CHEBI:15378"/>
        <dbReference type="ChEBI" id="CHEBI:28868"/>
        <dbReference type="ChEBI" id="CHEBI:57643"/>
        <dbReference type="ChEBI" id="CHEBI:58168"/>
        <dbReference type="EC" id="3.1.1.4"/>
    </reaction>
    <physiologicalReaction direction="left-to-right" evidence="3">
        <dbReference type="Rhea" id="RHEA:15802"/>
    </physiologicalReaction>
</comment>
<feature type="region of interest" description="Disordered" evidence="6">
    <location>
        <begin position="217"/>
        <end position="239"/>
    </location>
</feature>
<evidence type="ECO:0000313" key="9">
    <source>
        <dbReference type="Proteomes" id="UP000014680"/>
    </source>
</evidence>
<dbReference type="InterPro" id="IPR002641">
    <property type="entry name" value="PNPLA_dom"/>
</dbReference>
<protein>
    <recommendedName>
        <fullName evidence="1">phospholipase A2</fullName>
        <ecNumber evidence="1">3.1.1.4</ecNumber>
    </recommendedName>
</protein>
<feature type="compositionally biased region" description="Polar residues" evidence="6">
    <location>
        <begin position="229"/>
        <end position="239"/>
    </location>
</feature>
<proteinExistence type="predicted"/>
<gene>
    <name evidence="8" type="ORF">EIN_031230</name>
</gene>
<name>A0A0A1TY27_ENTIV</name>
<accession>A0A0A1TY27</accession>
<feature type="active site" description="Proton acceptor" evidence="5">
    <location>
        <position position="451"/>
    </location>
</feature>
<dbReference type="AlphaFoldDB" id="A0A0A1TY27"/>
<dbReference type="PANTHER" id="PTHR24138:SF10">
    <property type="entry name" value="PHOSPHOLIPASE A2"/>
    <property type="match status" value="1"/>
</dbReference>
<dbReference type="PROSITE" id="PS51635">
    <property type="entry name" value="PNPLA"/>
    <property type="match status" value="1"/>
</dbReference>
<feature type="short sequence motif" description="DGA/G" evidence="5">
    <location>
        <begin position="451"/>
        <end position="453"/>
    </location>
</feature>
<dbReference type="GO" id="GO:0004623">
    <property type="term" value="F:phospholipase A2 activity"/>
    <property type="evidence" value="ECO:0007669"/>
    <property type="project" value="UniProtKB-EC"/>
</dbReference>
<evidence type="ECO:0000256" key="4">
    <source>
        <dbReference type="PROSITE-ProRule" id="PRU00023"/>
    </source>
</evidence>
<feature type="short sequence motif" description="GXSXG" evidence="5">
    <location>
        <begin position="325"/>
        <end position="329"/>
    </location>
</feature>
<dbReference type="SUPFAM" id="SSF48403">
    <property type="entry name" value="Ankyrin repeat"/>
    <property type="match status" value="1"/>
</dbReference>
<dbReference type="Proteomes" id="UP000014680">
    <property type="component" value="Unassembled WGS sequence"/>
</dbReference>
<dbReference type="EMBL" id="KB206969">
    <property type="protein sequence ID" value="ELP86422.1"/>
    <property type="molecule type" value="Genomic_DNA"/>
</dbReference>
<comment type="caution">
    <text evidence="5">Lacks conserved residue(s) required for the propagation of feature annotation.</text>
</comment>
<dbReference type="SUPFAM" id="SSF52151">
    <property type="entry name" value="FabD/lysophospholipase-like"/>
    <property type="match status" value="1"/>
</dbReference>
<keyword evidence="5" id="KW-0378">Hydrolase</keyword>
<keyword evidence="5" id="KW-0442">Lipid degradation</keyword>
<dbReference type="PROSITE" id="PS50297">
    <property type="entry name" value="ANK_REP_REGION"/>
    <property type="match status" value="1"/>
</dbReference>
<dbReference type="InterPro" id="IPR047156">
    <property type="entry name" value="Teg/CotR/CapV-like"/>
</dbReference>
<dbReference type="KEGG" id="eiv:EIN_031230"/>
<keyword evidence="4" id="KW-0040">ANK repeat</keyword>
<evidence type="ECO:0000313" key="8">
    <source>
        <dbReference type="EMBL" id="ELP86422.1"/>
    </source>
</evidence>
<evidence type="ECO:0000256" key="1">
    <source>
        <dbReference type="ARBA" id="ARBA00013278"/>
    </source>
</evidence>
<dbReference type="VEuPathDB" id="AmoebaDB:EIN_031230"/>
<dbReference type="InterPro" id="IPR002110">
    <property type="entry name" value="Ankyrin_rpt"/>
</dbReference>
<dbReference type="RefSeq" id="XP_004185768.1">
    <property type="nucleotide sequence ID" value="XM_004185720.1"/>
</dbReference>
<keyword evidence="2 5" id="KW-0443">Lipid metabolism</keyword>
<dbReference type="SMART" id="SM00248">
    <property type="entry name" value="ANK"/>
    <property type="match status" value="3"/>
</dbReference>
<dbReference type="CDD" id="cd07213">
    <property type="entry name" value="Pat17_PNPLA8_PNPLA9_like1"/>
    <property type="match status" value="1"/>
</dbReference>
<feature type="domain" description="PNPLA" evidence="7">
    <location>
        <begin position="290"/>
        <end position="464"/>
    </location>
</feature>
<dbReference type="GeneID" id="14885375"/>
<dbReference type="Gene3D" id="1.25.40.20">
    <property type="entry name" value="Ankyrin repeat-containing domain"/>
    <property type="match status" value="1"/>
</dbReference>
<evidence type="ECO:0000256" key="6">
    <source>
        <dbReference type="SAM" id="MobiDB-lite"/>
    </source>
</evidence>
<evidence type="ECO:0000256" key="2">
    <source>
        <dbReference type="ARBA" id="ARBA00023098"/>
    </source>
</evidence>